<proteinExistence type="inferred from homology"/>
<dbReference type="GeneID" id="103260950"/>
<feature type="non-terminal residue" evidence="5">
    <location>
        <position position="1"/>
    </location>
</feature>
<dbReference type="PANTHER" id="PTHR12411">
    <property type="entry name" value="CYSTEINE PROTEASE FAMILY C1-RELATED"/>
    <property type="match status" value="1"/>
</dbReference>
<dbReference type="RefSeq" id="XP_008056779.1">
    <property type="nucleotide sequence ID" value="XM_008058588.1"/>
</dbReference>
<accession>A0A1U7T9P6</accession>
<evidence type="ECO:0000313" key="4">
    <source>
        <dbReference type="Proteomes" id="UP000189704"/>
    </source>
</evidence>
<dbReference type="FunFam" id="3.90.70.10:FF:000332">
    <property type="entry name" value="Cathepsin L1"/>
    <property type="match status" value="1"/>
</dbReference>
<name>A0A1U7T9P6_CARSF</name>
<dbReference type="PROSITE" id="PS00639">
    <property type="entry name" value="THIOL_PROTEASE_HIS"/>
    <property type="match status" value="1"/>
</dbReference>
<dbReference type="SUPFAM" id="SSF54001">
    <property type="entry name" value="Cysteine proteinases"/>
    <property type="match status" value="1"/>
</dbReference>
<dbReference type="Gene3D" id="3.90.70.10">
    <property type="entry name" value="Cysteine proteinases"/>
    <property type="match status" value="1"/>
</dbReference>
<dbReference type="GO" id="GO:0006508">
    <property type="term" value="P:proteolysis"/>
    <property type="evidence" value="ECO:0007669"/>
    <property type="project" value="InterPro"/>
</dbReference>
<dbReference type="InterPro" id="IPR038765">
    <property type="entry name" value="Papain-like_cys_pep_sf"/>
</dbReference>
<keyword evidence="4" id="KW-1185">Reference proteome</keyword>
<dbReference type="AlphaFoldDB" id="A0A1U7T9P6"/>
<dbReference type="Pfam" id="PF00112">
    <property type="entry name" value="Peptidase_C1"/>
    <property type="match status" value="1"/>
</dbReference>
<sequence length="200" mass="21831">GKCGSSWAFSATGALEGMMSLRTGKLVSLSEQNLVDCSRPQGNFGCGGGTMDNAFQYVQENGGLESEASYPYTGKEGICKYNPEKSVVNVTGILDLTTEEKLKFRLTLWGPVSAAIDASHESFQFYEQGVYYEPDCSSENLNHAVLVVGYGFEGTESDENKYWIVKNSWGTEWGKDGYIMIARDRKNNCGIASAASYPTV</sequence>
<dbReference type="Proteomes" id="UP000189704">
    <property type="component" value="Unplaced"/>
</dbReference>
<feature type="domain" description="Peptidase C1A papain C-terminal" evidence="3">
    <location>
        <begin position="1"/>
        <end position="199"/>
    </location>
</feature>
<organism evidence="4 5">
    <name type="scientific">Carlito syrichta</name>
    <name type="common">Philippine tarsier</name>
    <name type="synonym">Tarsius syrichta</name>
    <dbReference type="NCBI Taxonomy" id="1868482"/>
    <lineage>
        <taxon>Eukaryota</taxon>
        <taxon>Metazoa</taxon>
        <taxon>Chordata</taxon>
        <taxon>Craniata</taxon>
        <taxon>Vertebrata</taxon>
        <taxon>Euteleostomi</taxon>
        <taxon>Mammalia</taxon>
        <taxon>Eutheria</taxon>
        <taxon>Euarchontoglires</taxon>
        <taxon>Primates</taxon>
        <taxon>Haplorrhini</taxon>
        <taxon>Tarsiiformes</taxon>
        <taxon>Tarsiidae</taxon>
        <taxon>Carlito</taxon>
    </lineage>
</organism>
<dbReference type="CDD" id="cd02248">
    <property type="entry name" value="Peptidase_C1A"/>
    <property type="match status" value="1"/>
</dbReference>
<keyword evidence="2" id="KW-1015">Disulfide bond</keyword>
<gene>
    <name evidence="5" type="primary">LOC103260950</name>
</gene>
<comment type="similarity">
    <text evidence="1">Belongs to the peptidase C1 family.</text>
</comment>
<evidence type="ECO:0000256" key="2">
    <source>
        <dbReference type="ARBA" id="ARBA00023157"/>
    </source>
</evidence>
<evidence type="ECO:0000313" key="5">
    <source>
        <dbReference type="RefSeq" id="XP_008056779.1"/>
    </source>
</evidence>
<protein>
    <submittedName>
        <fullName evidence="5">Cathepsin L1-like</fullName>
    </submittedName>
</protein>
<dbReference type="InterPro" id="IPR039417">
    <property type="entry name" value="Peptidase_C1A_papain-like"/>
</dbReference>
<evidence type="ECO:0000259" key="3">
    <source>
        <dbReference type="SMART" id="SM00645"/>
    </source>
</evidence>
<dbReference type="InterPro" id="IPR000668">
    <property type="entry name" value="Peptidase_C1A_C"/>
</dbReference>
<evidence type="ECO:0000256" key="1">
    <source>
        <dbReference type="ARBA" id="ARBA00008455"/>
    </source>
</evidence>
<dbReference type="InterPro" id="IPR013128">
    <property type="entry name" value="Peptidase_C1A"/>
</dbReference>
<dbReference type="SMART" id="SM00645">
    <property type="entry name" value="Pept_C1"/>
    <property type="match status" value="1"/>
</dbReference>
<dbReference type="OrthoDB" id="10253408at2759"/>
<dbReference type="InterPro" id="IPR025660">
    <property type="entry name" value="Pept_his_AS"/>
</dbReference>
<dbReference type="GO" id="GO:0008234">
    <property type="term" value="F:cysteine-type peptidase activity"/>
    <property type="evidence" value="ECO:0007669"/>
    <property type="project" value="InterPro"/>
</dbReference>
<dbReference type="PROSITE" id="PS00640">
    <property type="entry name" value="THIOL_PROTEASE_ASN"/>
    <property type="match status" value="1"/>
</dbReference>
<dbReference type="InterPro" id="IPR025661">
    <property type="entry name" value="Pept_asp_AS"/>
</dbReference>
<dbReference type="KEGG" id="csyr:103260950"/>
<reference evidence="5" key="1">
    <citation type="submission" date="2025-08" db="UniProtKB">
        <authorList>
            <consortium name="RefSeq"/>
        </authorList>
    </citation>
    <scope>IDENTIFICATION</scope>
</reference>